<keyword evidence="16" id="KW-1133">Transmembrane helix</keyword>
<evidence type="ECO:0000256" key="26">
    <source>
        <dbReference type="SAM" id="MobiDB-lite"/>
    </source>
</evidence>
<dbReference type="InterPro" id="IPR024571">
    <property type="entry name" value="ERAP1-like_C_dom"/>
</dbReference>
<dbReference type="FunFam" id="1.25.50.20:FF:000001">
    <property type="entry name" value="Aminopeptidase"/>
    <property type="match status" value="1"/>
</dbReference>
<dbReference type="PRINTS" id="PR00756">
    <property type="entry name" value="ALADIPTASE"/>
</dbReference>
<evidence type="ECO:0000256" key="2">
    <source>
        <dbReference type="ARBA" id="ARBA00004401"/>
    </source>
</evidence>
<feature type="site" description="Transition state stabilizer" evidence="24">
    <location>
        <position position="469"/>
    </location>
</feature>
<sequence>MVSKVTLILGFLVIGLTISTITLSVLYAEEVDKNESSTEDVTTDVTTNKPTQPPTTPPPTTPPPTTSPPTEEIDYRLPEGVKPIHYDLLLTPDLKTGKFTGYVGIDVEVATKRNDLIVHGKEIKIQNFKVLNSAGDEVPLVSKNIEADAVRDFFIIKTKDGLEPGKYKIIINYDGSLTDRIIGFYQSSYTDKDGNKRVIATSKFEPTFARLAFPSFDEPAMKAEFTVRIVRPSDDNYIALSNMNEEKAEVDVPSRGLTTVHFAKSVPMSTYLACFIVCDFKFQETDITNVDGTKFKFRSYATPAQENKLEFATETGVKVTEYYIKYFDVNYPLPKLDMIAIPDFVSGAMEHWGLVTFRETALLYDKDTSATANKQRVATVVAHEISHMWFGNLVTMDWWNELWLNEGFASYMQNKGIDEVYKDWGLLEQFLPSTVHGVMKLDGTLGSHPIVQTVETPSQITEIFDLITYDKGASVIRMLENFVGMDRFAKGVTAYLKKHQYQNAKTTDLLHQLQMIVGEEMDLTKIMDTWTRQMGLPVVTVAYGSKNGEFVLTQKRFLTDPSKENQGDPSPYNYRWEIPITYVTDKKDDYKLEWFPREDLSKTIQVDPDVSWIKLNRDQIGYYRVNYPEDMWTKLSGLLNKNLVTLTASDRAHLLNDAFSLAEATLLPYSTALTMTTYLSKEQHFVPWAVAANEFATLKTLLFETDVYDKFTEYIREIVQPVYENTKWTIEDDEKHLDKHLRVKILNLACAMGHDECLKKAGELFKDWINDGKKIPNPDLRTLVYNYGMKSAGTKENWNIVWDRFKKEVDPAEKEKLMSGLSYIQDAEVLNKYIDLAWLEENVRGQDYFSCMSSISANPLSTSMTWKYVQDNWQKMIDRFGLGERNLGRLIPSVTKQFKTDDRLKEMNEFFAKFPEAGAGAAARKQALETVANNIKWLEVNKASVADWLNNRH</sequence>
<dbReference type="SUPFAM" id="SSF63737">
    <property type="entry name" value="Leukotriene A4 hydrolase N-terminal domain"/>
    <property type="match status" value="1"/>
</dbReference>
<feature type="binding site" evidence="23">
    <location>
        <position position="387"/>
    </location>
    <ligand>
        <name>Zn(2+)</name>
        <dbReference type="ChEBI" id="CHEBI:29105"/>
        <note>catalytic</note>
    </ligand>
</feature>
<organism evidence="30">
    <name type="scientific">Xenopsylla cheopis</name>
    <name type="common">Oriental rat flea</name>
    <name type="synonym">Pulex cheopis</name>
    <dbReference type="NCBI Taxonomy" id="163159"/>
    <lineage>
        <taxon>Eukaryota</taxon>
        <taxon>Metazoa</taxon>
        <taxon>Ecdysozoa</taxon>
        <taxon>Arthropoda</taxon>
        <taxon>Hexapoda</taxon>
        <taxon>Insecta</taxon>
        <taxon>Pterygota</taxon>
        <taxon>Neoptera</taxon>
        <taxon>Endopterygota</taxon>
        <taxon>Siphonaptera</taxon>
        <taxon>Pulicidae</taxon>
        <taxon>Xenopsyllinae</taxon>
        <taxon>Xenopsylla</taxon>
    </lineage>
</organism>
<evidence type="ECO:0000256" key="19">
    <source>
        <dbReference type="ARBA" id="ARBA00023157"/>
    </source>
</evidence>
<feature type="domain" description="Peptidase M1 membrane alanine aminopeptidase" evidence="27">
    <location>
        <begin position="311"/>
        <end position="530"/>
    </location>
</feature>
<protein>
    <recommendedName>
        <fullName evidence="25">Aminopeptidase</fullName>
        <ecNumber evidence="25">3.4.11.-</ecNumber>
    </recommendedName>
</protein>
<evidence type="ECO:0000256" key="13">
    <source>
        <dbReference type="ARBA" id="ARBA00022833"/>
    </source>
</evidence>
<comment type="subcellular location">
    <subcellularLocation>
        <location evidence="3">Cell membrane</location>
        <topology evidence="3">Lipid-anchor</topology>
        <topology evidence="3">GPI-anchor</topology>
    </subcellularLocation>
    <subcellularLocation>
        <location evidence="2">Cell membrane</location>
        <topology evidence="2">Single-pass type II membrane protein</topology>
    </subcellularLocation>
</comment>
<evidence type="ECO:0000259" key="28">
    <source>
        <dbReference type="Pfam" id="PF11838"/>
    </source>
</evidence>
<dbReference type="Gene3D" id="1.10.390.10">
    <property type="entry name" value="Neutral Protease Domain 2"/>
    <property type="match status" value="1"/>
</dbReference>
<dbReference type="AlphaFoldDB" id="A0A6M2E291"/>
<dbReference type="InterPro" id="IPR034016">
    <property type="entry name" value="M1_APN-typ"/>
</dbReference>
<keyword evidence="20" id="KW-0325">Glycoprotein</keyword>
<evidence type="ECO:0000256" key="14">
    <source>
        <dbReference type="ARBA" id="ARBA00022837"/>
    </source>
</evidence>
<feature type="region of interest" description="Disordered" evidence="26">
    <location>
        <begin position="32"/>
        <end position="72"/>
    </location>
</feature>
<evidence type="ECO:0000256" key="10">
    <source>
        <dbReference type="ARBA" id="ARBA00022692"/>
    </source>
</evidence>
<feature type="active site" description="Proton acceptor" evidence="22">
    <location>
        <position position="384"/>
    </location>
</feature>
<comment type="subunit">
    <text evidence="5">Homodimer; disulfide-linked.</text>
</comment>
<dbReference type="PANTHER" id="PTHR11533">
    <property type="entry name" value="PROTEASE M1 ZINC METALLOPROTEASE"/>
    <property type="match status" value="1"/>
</dbReference>
<keyword evidence="9 25" id="KW-0645">Protease</keyword>
<evidence type="ECO:0000256" key="20">
    <source>
        <dbReference type="ARBA" id="ARBA00023180"/>
    </source>
</evidence>
<dbReference type="Gene3D" id="1.25.50.20">
    <property type="match status" value="1"/>
</dbReference>
<dbReference type="Gene3D" id="2.60.40.1910">
    <property type="match status" value="1"/>
</dbReference>
<dbReference type="Pfam" id="PF17900">
    <property type="entry name" value="Peptidase_M1_N"/>
    <property type="match status" value="1"/>
</dbReference>
<reference evidence="30" key="1">
    <citation type="submission" date="2020-03" db="EMBL/GenBank/DDBJ databases">
        <title>Transcriptomic Profiling of the Digestive Tract of the Rat Flea, Xenopsylla cheopis, Following Blood Feeding and Infection with Yersinia pestis.</title>
        <authorList>
            <person name="Bland D.M."/>
            <person name="Martens C.A."/>
            <person name="Virtaneva K."/>
            <person name="Kanakabandi K."/>
            <person name="Long D."/>
            <person name="Rosenke R."/>
            <person name="Saturday G.A."/>
            <person name="Hoyt F.H."/>
            <person name="Bruno D.P."/>
            <person name="Ribeiro J.M.C."/>
            <person name="Hinnebusch J."/>
        </authorList>
    </citation>
    <scope>NUCLEOTIDE SEQUENCE</scope>
</reference>
<evidence type="ECO:0000256" key="25">
    <source>
        <dbReference type="RuleBase" id="RU364040"/>
    </source>
</evidence>
<dbReference type="GO" id="GO:0004230">
    <property type="term" value="F:glutamyl aminopeptidase activity"/>
    <property type="evidence" value="ECO:0007669"/>
    <property type="project" value="UniProtKB-EC"/>
</dbReference>
<evidence type="ECO:0000256" key="24">
    <source>
        <dbReference type="PIRSR" id="PIRSR634016-4"/>
    </source>
</evidence>
<dbReference type="GO" id="GO:0070006">
    <property type="term" value="F:metalloaminopeptidase activity"/>
    <property type="evidence" value="ECO:0007669"/>
    <property type="project" value="TreeGrafter"/>
</dbReference>
<feature type="binding site" evidence="23">
    <location>
        <position position="383"/>
    </location>
    <ligand>
        <name>Zn(2+)</name>
        <dbReference type="ChEBI" id="CHEBI:29105"/>
        <note>catalytic</note>
    </ligand>
</feature>
<keyword evidence="10" id="KW-0812">Transmembrane</keyword>
<dbReference type="FunFam" id="2.60.40.1910:FF:000003">
    <property type="entry name" value="Aminopeptidase"/>
    <property type="match status" value="1"/>
</dbReference>
<evidence type="ECO:0000256" key="8">
    <source>
        <dbReference type="ARBA" id="ARBA00022622"/>
    </source>
</evidence>
<evidence type="ECO:0000256" key="5">
    <source>
        <dbReference type="ARBA" id="ARBA00011748"/>
    </source>
</evidence>
<dbReference type="Gene3D" id="2.60.40.1730">
    <property type="entry name" value="tricorn interacting facor f3 domain"/>
    <property type="match status" value="1"/>
</dbReference>
<evidence type="ECO:0000256" key="18">
    <source>
        <dbReference type="ARBA" id="ARBA00023136"/>
    </source>
</evidence>
<comment type="similarity">
    <text evidence="4 25">Belongs to the peptidase M1 family.</text>
</comment>
<dbReference type="CDD" id="cd09601">
    <property type="entry name" value="M1_APN-Q_like"/>
    <property type="match status" value="1"/>
</dbReference>
<dbReference type="GO" id="GO:0006508">
    <property type="term" value="P:proteolysis"/>
    <property type="evidence" value="ECO:0007669"/>
    <property type="project" value="UniProtKB-KW"/>
</dbReference>
<keyword evidence="12 25" id="KW-0378">Hydrolase</keyword>
<keyword evidence="13 23" id="KW-0862">Zinc</keyword>
<evidence type="ECO:0000256" key="23">
    <source>
        <dbReference type="PIRSR" id="PIRSR634016-3"/>
    </source>
</evidence>
<evidence type="ECO:0000256" key="11">
    <source>
        <dbReference type="ARBA" id="ARBA00022723"/>
    </source>
</evidence>
<evidence type="ECO:0000256" key="21">
    <source>
        <dbReference type="ARBA" id="ARBA00023288"/>
    </source>
</evidence>
<dbReference type="InterPro" id="IPR014782">
    <property type="entry name" value="Peptidase_M1_dom"/>
</dbReference>
<feature type="domain" description="Aminopeptidase N-like N-terminal" evidence="29">
    <location>
        <begin position="82"/>
        <end position="272"/>
    </location>
</feature>
<keyword evidence="8" id="KW-0336">GPI-anchor</keyword>
<keyword evidence="11 23" id="KW-0479">Metal-binding</keyword>
<dbReference type="FunFam" id="1.10.390.10:FF:000016">
    <property type="entry name" value="Glutamyl aminopeptidase"/>
    <property type="match status" value="1"/>
</dbReference>
<dbReference type="GO" id="GO:0005737">
    <property type="term" value="C:cytoplasm"/>
    <property type="evidence" value="ECO:0007669"/>
    <property type="project" value="TreeGrafter"/>
</dbReference>
<keyword evidence="14" id="KW-0106">Calcium</keyword>
<dbReference type="GO" id="GO:0098552">
    <property type="term" value="C:side of membrane"/>
    <property type="evidence" value="ECO:0007669"/>
    <property type="project" value="UniProtKB-KW"/>
</dbReference>
<dbReference type="InterPro" id="IPR027268">
    <property type="entry name" value="Peptidase_M4/M1_CTD_sf"/>
</dbReference>
<keyword evidence="21" id="KW-0449">Lipoprotein</keyword>
<evidence type="ECO:0000256" key="22">
    <source>
        <dbReference type="PIRSR" id="PIRSR634016-1"/>
    </source>
</evidence>
<dbReference type="GO" id="GO:0008270">
    <property type="term" value="F:zinc ion binding"/>
    <property type="evidence" value="ECO:0007669"/>
    <property type="project" value="UniProtKB-UniRule"/>
</dbReference>
<dbReference type="SUPFAM" id="SSF55486">
    <property type="entry name" value="Metalloproteases ('zincins'), catalytic domain"/>
    <property type="match status" value="1"/>
</dbReference>
<evidence type="ECO:0000259" key="27">
    <source>
        <dbReference type="Pfam" id="PF01433"/>
    </source>
</evidence>
<proteinExistence type="inferred from homology"/>
<dbReference type="PANTHER" id="PTHR11533:SF276">
    <property type="entry name" value="GLUTAMYL AMINOPEPTIDASE"/>
    <property type="match status" value="1"/>
</dbReference>
<comment type="cofactor">
    <cofactor evidence="23 25">
        <name>Zn(2+)</name>
        <dbReference type="ChEBI" id="CHEBI:29105"/>
    </cofactor>
    <text evidence="23 25">Binds 1 zinc ion per subunit.</text>
</comment>
<evidence type="ECO:0000256" key="4">
    <source>
        <dbReference type="ARBA" id="ARBA00010136"/>
    </source>
</evidence>
<feature type="binding site" evidence="23">
    <location>
        <position position="406"/>
    </location>
    <ligand>
        <name>Zn(2+)</name>
        <dbReference type="ChEBI" id="CHEBI:29105"/>
        <note>catalytic</note>
    </ligand>
</feature>
<accession>A0A6M2E291</accession>
<dbReference type="InterPro" id="IPR042097">
    <property type="entry name" value="Aminopeptidase_N-like_N_sf"/>
</dbReference>
<dbReference type="Pfam" id="PF01433">
    <property type="entry name" value="Peptidase_M1"/>
    <property type="match status" value="1"/>
</dbReference>
<keyword evidence="7" id="KW-1003">Cell membrane</keyword>
<dbReference type="InterPro" id="IPR045357">
    <property type="entry name" value="Aminopeptidase_N-like_N"/>
</dbReference>
<dbReference type="GO" id="GO:0043171">
    <property type="term" value="P:peptide catabolic process"/>
    <property type="evidence" value="ECO:0007669"/>
    <property type="project" value="TreeGrafter"/>
</dbReference>
<feature type="domain" description="ERAP1-like C-terminal" evidence="28">
    <location>
        <begin position="612"/>
        <end position="932"/>
    </location>
</feature>
<dbReference type="InterPro" id="IPR001930">
    <property type="entry name" value="Peptidase_M1"/>
</dbReference>
<comment type="catalytic activity">
    <reaction evidence="1">
        <text>Release of N-terminal glutamate (and to a lesser extent aspartate) from a peptide.</text>
        <dbReference type="EC" id="3.4.11.7"/>
    </reaction>
</comment>
<dbReference type="EMBL" id="GIIL01007842">
    <property type="protein sequence ID" value="NOV51568.1"/>
    <property type="molecule type" value="Transcribed_RNA"/>
</dbReference>
<keyword evidence="17 25" id="KW-0482">Metalloprotease</keyword>
<evidence type="ECO:0000256" key="3">
    <source>
        <dbReference type="ARBA" id="ARBA00004609"/>
    </source>
</evidence>
<dbReference type="GO" id="GO:0042277">
    <property type="term" value="F:peptide binding"/>
    <property type="evidence" value="ECO:0007669"/>
    <property type="project" value="TreeGrafter"/>
</dbReference>
<feature type="compositionally biased region" description="Pro residues" evidence="26">
    <location>
        <begin position="51"/>
        <end position="67"/>
    </location>
</feature>
<dbReference type="InterPro" id="IPR050344">
    <property type="entry name" value="Peptidase_M1_aminopeptidases"/>
</dbReference>
<evidence type="ECO:0000256" key="6">
    <source>
        <dbReference type="ARBA" id="ARBA00022438"/>
    </source>
</evidence>
<dbReference type="GO" id="GO:0005886">
    <property type="term" value="C:plasma membrane"/>
    <property type="evidence" value="ECO:0007669"/>
    <property type="project" value="UniProtKB-SubCell"/>
</dbReference>
<dbReference type="Pfam" id="PF11838">
    <property type="entry name" value="ERAP1_C"/>
    <property type="match status" value="1"/>
</dbReference>
<dbReference type="GO" id="GO:0005615">
    <property type="term" value="C:extracellular space"/>
    <property type="evidence" value="ECO:0007669"/>
    <property type="project" value="TreeGrafter"/>
</dbReference>
<evidence type="ECO:0000256" key="15">
    <source>
        <dbReference type="ARBA" id="ARBA00022968"/>
    </source>
</evidence>
<evidence type="ECO:0000256" key="17">
    <source>
        <dbReference type="ARBA" id="ARBA00023049"/>
    </source>
</evidence>
<keyword evidence="15" id="KW-0735">Signal-anchor</keyword>
<evidence type="ECO:0000256" key="16">
    <source>
        <dbReference type="ARBA" id="ARBA00022989"/>
    </source>
</evidence>
<keyword evidence="19" id="KW-1015">Disulfide bond</keyword>
<keyword evidence="6 25" id="KW-0031">Aminopeptidase</keyword>
<dbReference type="FunFam" id="2.60.40.1730:FF:000012">
    <property type="entry name" value="Aminopeptidase N"/>
    <property type="match status" value="1"/>
</dbReference>
<evidence type="ECO:0000313" key="30">
    <source>
        <dbReference type="EMBL" id="NOV51568.1"/>
    </source>
</evidence>
<keyword evidence="18" id="KW-0472">Membrane</keyword>
<evidence type="ECO:0000259" key="29">
    <source>
        <dbReference type="Pfam" id="PF17900"/>
    </source>
</evidence>
<evidence type="ECO:0000256" key="7">
    <source>
        <dbReference type="ARBA" id="ARBA00022475"/>
    </source>
</evidence>
<evidence type="ECO:0000256" key="12">
    <source>
        <dbReference type="ARBA" id="ARBA00022801"/>
    </source>
</evidence>
<dbReference type="EC" id="3.4.11.-" evidence="25"/>
<evidence type="ECO:0000256" key="9">
    <source>
        <dbReference type="ARBA" id="ARBA00022670"/>
    </source>
</evidence>
<evidence type="ECO:0000256" key="1">
    <source>
        <dbReference type="ARBA" id="ARBA00001703"/>
    </source>
</evidence>
<name>A0A6M2E291_XENCH</name>